<keyword evidence="7 11" id="KW-0963">Cytoplasm</keyword>
<protein>
    <recommendedName>
        <fullName evidence="6 11">Adenine phosphoribosyltransferase</fullName>
        <shortName evidence="11">APRT</shortName>
        <ecNumber evidence="6 11">2.4.2.7</ecNumber>
    </recommendedName>
</protein>
<evidence type="ECO:0000256" key="4">
    <source>
        <dbReference type="ARBA" id="ARBA00008391"/>
    </source>
</evidence>
<dbReference type="InterPro" id="IPR029057">
    <property type="entry name" value="PRTase-like"/>
</dbReference>
<dbReference type="NCBIfam" id="NF002636">
    <property type="entry name" value="PRK02304.1-5"/>
    <property type="match status" value="1"/>
</dbReference>
<dbReference type="FunFam" id="3.40.50.2020:FF:000021">
    <property type="entry name" value="Adenine phosphoribosyltransferase"/>
    <property type="match status" value="1"/>
</dbReference>
<dbReference type="NCBIfam" id="NF002634">
    <property type="entry name" value="PRK02304.1-3"/>
    <property type="match status" value="1"/>
</dbReference>
<sequence length="186" mass="20489">MANDSAIHEEDEGFNLDDAIRKVSDFPKPGILFYDITSILANPDAFQYCVDSMLKLYKDMEIDAVAAIESRGFVFAAPFCYKRGIPLLLVRKKGKLPGKTISCSYELEYGSAILEMHVEDIQPGARFLIVDDLIATGGTINATCDMITRSGAVPVRAFSVVGLPFLNYGEKIKDIGVDTLIEYFGE</sequence>
<evidence type="ECO:0000313" key="13">
    <source>
        <dbReference type="EMBL" id="SLM15948.1"/>
    </source>
</evidence>
<dbReference type="HAMAP" id="MF_00004">
    <property type="entry name" value="Aden_phosphoribosyltr"/>
    <property type="match status" value="1"/>
</dbReference>
<evidence type="ECO:0000256" key="2">
    <source>
        <dbReference type="ARBA" id="ARBA00004496"/>
    </source>
</evidence>
<comment type="subunit">
    <text evidence="5 11">Homodimer.</text>
</comment>
<comment type="subcellular location">
    <subcellularLocation>
        <location evidence="2 11">Cytoplasm</location>
    </subcellularLocation>
</comment>
<dbReference type="GO" id="GO:0006168">
    <property type="term" value="P:adenine salvage"/>
    <property type="evidence" value="ECO:0007669"/>
    <property type="project" value="InterPro"/>
</dbReference>
<dbReference type="InterPro" id="IPR050120">
    <property type="entry name" value="Adenine_PRTase"/>
</dbReference>
<dbReference type="Gene3D" id="3.40.50.2020">
    <property type="match status" value="1"/>
</dbReference>
<evidence type="ECO:0000256" key="11">
    <source>
        <dbReference type="HAMAP-Rule" id="MF_00004"/>
    </source>
</evidence>
<keyword evidence="9 11" id="KW-0808">Transferase</keyword>
<evidence type="ECO:0000256" key="9">
    <source>
        <dbReference type="ARBA" id="ARBA00022679"/>
    </source>
</evidence>
<dbReference type="UniPathway" id="UPA00588">
    <property type="reaction ID" value="UER00646"/>
</dbReference>
<dbReference type="PANTHER" id="PTHR11776">
    <property type="entry name" value="ADENINE PHOSPHORIBOSYLTRANSFERASE"/>
    <property type="match status" value="1"/>
</dbReference>
<keyword evidence="10 11" id="KW-0660">Purine salvage</keyword>
<keyword evidence="8 11" id="KW-0328">Glycosyltransferase</keyword>
<proteinExistence type="inferred from homology"/>
<dbReference type="GO" id="GO:0044209">
    <property type="term" value="P:AMP salvage"/>
    <property type="evidence" value="ECO:0007669"/>
    <property type="project" value="UniProtKB-UniRule"/>
</dbReference>
<organism evidence="13">
    <name type="scientific">uncultured spirochete</name>
    <dbReference type="NCBI Taxonomy" id="156406"/>
    <lineage>
        <taxon>Bacteria</taxon>
        <taxon>Pseudomonadati</taxon>
        <taxon>Spirochaetota</taxon>
        <taxon>Spirochaetia</taxon>
        <taxon>Spirochaetales</taxon>
        <taxon>environmental samples</taxon>
    </lineage>
</organism>
<evidence type="ECO:0000256" key="5">
    <source>
        <dbReference type="ARBA" id="ARBA00011738"/>
    </source>
</evidence>
<evidence type="ECO:0000256" key="1">
    <source>
        <dbReference type="ARBA" id="ARBA00000868"/>
    </source>
</evidence>
<dbReference type="GO" id="GO:0003999">
    <property type="term" value="F:adenine phosphoribosyltransferase activity"/>
    <property type="evidence" value="ECO:0007669"/>
    <property type="project" value="UniProtKB-UniRule"/>
</dbReference>
<evidence type="ECO:0000256" key="3">
    <source>
        <dbReference type="ARBA" id="ARBA00004659"/>
    </source>
</evidence>
<dbReference type="PANTHER" id="PTHR11776:SF7">
    <property type="entry name" value="PHOSPHORIBOSYLTRANSFERASE DOMAIN-CONTAINING PROTEIN"/>
    <property type="match status" value="1"/>
</dbReference>
<comment type="function">
    <text evidence="11">Catalyzes a salvage reaction resulting in the formation of AMP, that is energically less costly than de novo synthesis.</text>
</comment>
<accession>A0A3P3XLY0</accession>
<dbReference type="SUPFAM" id="SSF53271">
    <property type="entry name" value="PRTase-like"/>
    <property type="match status" value="1"/>
</dbReference>
<dbReference type="InterPro" id="IPR005764">
    <property type="entry name" value="Ade_phspho_trans"/>
</dbReference>
<evidence type="ECO:0000256" key="8">
    <source>
        <dbReference type="ARBA" id="ARBA00022676"/>
    </source>
</evidence>
<dbReference type="Pfam" id="PF00156">
    <property type="entry name" value="Pribosyltran"/>
    <property type="match status" value="1"/>
</dbReference>
<dbReference type="EMBL" id="FWDM01000041">
    <property type="protein sequence ID" value="SLM15948.1"/>
    <property type="molecule type" value="Genomic_DNA"/>
</dbReference>
<dbReference type="GO" id="GO:0006166">
    <property type="term" value="P:purine ribonucleoside salvage"/>
    <property type="evidence" value="ECO:0007669"/>
    <property type="project" value="UniProtKB-UniRule"/>
</dbReference>
<evidence type="ECO:0000256" key="10">
    <source>
        <dbReference type="ARBA" id="ARBA00022726"/>
    </source>
</evidence>
<dbReference type="InterPro" id="IPR000836">
    <property type="entry name" value="PRTase_dom"/>
</dbReference>
<comment type="catalytic activity">
    <reaction evidence="1 11">
        <text>AMP + diphosphate = 5-phospho-alpha-D-ribose 1-diphosphate + adenine</text>
        <dbReference type="Rhea" id="RHEA:16609"/>
        <dbReference type="ChEBI" id="CHEBI:16708"/>
        <dbReference type="ChEBI" id="CHEBI:33019"/>
        <dbReference type="ChEBI" id="CHEBI:58017"/>
        <dbReference type="ChEBI" id="CHEBI:456215"/>
        <dbReference type="EC" id="2.4.2.7"/>
    </reaction>
</comment>
<gene>
    <name evidence="11 13" type="primary">apt</name>
    <name evidence="13" type="ORF">SPIROBIBN47_90031</name>
</gene>
<dbReference type="GO" id="GO:0005737">
    <property type="term" value="C:cytoplasm"/>
    <property type="evidence" value="ECO:0007669"/>
    <property type="project" value="UniProtKB-SubCell"/>
</dbReference>
<feature type="domain" description="Phosphoribosyltransferase" evidence="12">
    <location>
        <begin position="37"/>
        <end position="158"/>
    </location>
</feature>
<evidence type="ECO:0000259" key="12">
    <source>
        <dbReference type="Pfam" id="PF00156"/>
    </source>
</evidence>
<name>A0A3P3XLY0_9SPIR</name>
<dbReference type="AlphaFoldDB" id="A0A3P3XLY0"/>
<dbReference type="NCBIfam" id="TIGR01090">
    <property type="entry name" value="apt"/>
    <property type="match status" value="1"/>
</dbReference>
<dbReference type="EC" id="2.4.2.7" evidence="6 11"/>
<dbReference type="CDD" id="cd06223">
    <property type="entry name" value="PRTases_typeI"/>
    <property type="match status" value="1"/>
</dbReference>
<evidence type="ECO:0000256" key="7">
    <source>
        <dbReference type="ARBA" id="ARBA00022490"/>
    </source>
</evidence>
<evidence type="ECO:0000256" key="6">
    <source>
        <dbReference type="ARBA" id="ARBA00011893"/>
    </source>
</evidence>
<comment type="pathway">
    <text evidence="3 11">Purine metabolism; AMP biosynthesis via salvage pathway; AMP from adenine: step 1/1.</text>
</comment>
<comment type="similarity">
    <text evidence="4 11">Belongs to the purine/pyrimidine phosphoribosyltransferase family.</text>
</comment>
<reference evidence="13" key="1">
    <citation type="submission" date="2017-02" db="EMBL/GenBank/DDBJ databases">
        <authorList>
            <person name="Regsiter A."/>
            <person name="William W."/>
        </authorList>
    </citation>
    <scope>NUCLEOTIDE SEQUENCE</scope>
    <source>
        <strain evidence="13">Bib</strain>
    </source>
</reference>